<keyword evidence="2" id="KW-1185">Reference proteome</keyword>
<dbReference type="Pfam" id="PF02597">
    <property type="entry name" value="ThiS"/>
    <property type="match status" value="1"/>
</dbReference>
<dbReference type="Gene3D" id="3.10.20.30">
    <property type="match status" value="1"/>
</dbReference>
<dbReference type="InterPro" id="IPR012675">
    <property type="entry name" value="Beta-grasp_dom_sf"/>
</dbReference>
<evidence type="ECO:0000313" key="1">
    <source>
        <dbReference type="EMBL" id="TDT71974.1"/>
    </source>
</evidence>
<dbReference type="InterPro" id="IPR003749">
    <property type="entry name" value="ThiS/MoaD-like"/>
</dbReference>
<protein>
    <submittedName>
        <fullName evidence="1">Thiamine biosynthesis protein ThiS</fullName>
    </submittedName>
</protein>
<name>A0AA46DZV1_9FUSO</name>
<organism evidence="1 2">
    <name type="scientific">Hypnocyclicus thermotrophus</name>
    <dbReference type="NCBI Taxonomy" id="1627895"/>
    <lineage>
        <taxon>Bacteria</taxon>
        <taxon>Fusobacteriati</taxon>
        <taxon>Fusobacteriota</taxon>
        <taxon>Fusobacteriia</taxon>
        <taxon>Fusobacteriales</taxon>
        <taxon>Fusobacteriaceae</taxon>
        <taxon>Hypnocyclicus</taxon>
    </lineage>
</organism>
<dbReference type="NCBIfam" id="TIGR01683">
    <property type="entry name" value="thiS"/>
    <property type="match status" value="1"/>
</dbReference>
<dbReference type="Proteomes" id="UP000294678">
    <property type="component" value="Unassembled WGS sequence"/>
</dbReference>
<dbReference type="CDD" id="cd00565">
    <property type="entry name" value="Ubl_ThiS"/>
    <property type="match status" value="1"/>
</dbReference>
<dbReference type="RefSeq" id="WP_134112561.1">
    <property type="nucleotide sequence ID" value="NZ_SOBG01000002.1"/>
</dbReference>
<dbReference type="PANTHER" id="PTHR34472:SF1">
    <property type="entry name" value="SULFUR CARRIER PROTEIN THIS"/>
    <property type="match status" value="1"/>
</dbReference>
<dbReference type="InterPro" id="IPR016155">
    <property type="entry name" value="Mopterin_synth/thiamin_S_b"/>
</dbReference>
<dbReference type="PANTHER" id="PTHR34472">
    <property type="entry name" value="SULFUR CARRIER PROTEIN THIS"/>
    <property type="match status" value="1"/>
</dbReference>
<accession>A0AA46DZV1</accession>
<evidence type="ECO:0000313" key="2">
    <source>
        <dbReference type="Proteomes" id="UP000294678"/>
    </source>
</evidence>
<dbReference type="EMBL" id="SOBG01000002">
    <property type="protein sequence ID" value="TDT71974.1"/>
    <property type="molecule type" value="Genomic_DNA"/>
</dbReference>
<reference evidence="1 2" key="1">
    <citation type="submission" date="2019-03" db="EMBL/GenBank/DDBJ databases">
        <title>Genomic Encyclopedia of Type Strains, Phase IV (KMG-IV): sequencing the most valuable type-strain genomes for metagenomic binning, comparative biology and taxonomic classification.</title>
        <authorList>
            <person name="Goeker M."/>
        </authorList>
    </citation>
    <scope>NUCLEOTIDE SEQUENCE [LARGE SCALE GENOMIC DNA]</scope>
    <source>
        <strain evidence="1 2">DSM 100055</strain>
    </source>
</reference>
<sequence>MKIKLNGKEYETSKNITILDLIKEKNISKDQVVILKNGDIVFKEDLEMNLIENDELEILRFVSGG</sequence>
<dbReference type="AlphaFoldDB" id="A0AA46DZV1"/>
<dbReference type="SUPFAM" id="SSF54285">
    <property type="entry name" value="MoaD/ThiS"/>
    <property type="match status" value="1"/>
</dbReference>
<proteinExistence type="predicted"/>
<comment type="caution">
    <text evidence="1">The sequence shown here is derived from an EMBL/GenBank/DDBJ whole genome shotgun (WGS) entry which is preliminary data.</text>
</comment>
<dbReference type="InterPro" id="IPR010035">
    <property type="entry name" value="Thi_S"/>
</dbReference>
<gene>
    <name evidence="1" type="ORF">EV215_0667</name>
</gene>